<evidence type="ECO:0000313" key="2">
    <source>
        <dbReference type="Proteomes" id="UP000234181"/>
    </source>
</evidence>
<reference evidence="1 2" key="1">
    <citation type="submission" date="2017-10" db="EMBL/GenBank/DDBJ databases">
        <authorList>
            <person name="Regsiter A."/>
            <person name="William W."/>
        </authorList>
    </citation>
    <scope>NUCLEOTIDE SEQUENCE [LARGE SCALE GENOMIC DNA]</scope>
    <source>
        <strain evidence="1 2">CFBP6984</strain>
    </source>
</reference>
<keyword evidence="2" id="KW-1185">Reference proteome</keyword>
<comment type="caution">
    <text evidence="1">The sequence shown here is derived from an EMBL/GenBank/DDBJ whole genome shotgun (WGS) entry which is preliminary data.</text>
</comment>
<sequence>MCAVLVAWADDGDSAVESVRAGADVRGRARAIRAVSDMPYRLRRILQVCDAGGSAAGSACAFPSRSQRRCKTATAKLCRCSPPLR</sequence>
<dbReference type="EMBL" id="OCYT01000143">
    <property type="protein sequence ID" value="SON87950.1"/>
    <property type="molecule type" value="Genomic_DNA"/>
</dbReference>
<gene>
    <name evidence="1" type="ORF">XAP6984_830067</name>
</gene>
<accession>A0ABY1TXL7</accession>
<organism evidence="1 2">
    <name type="scientific">Xanthomonas campestris pv. phaseoli</name>
    <dbReference type="NCBI Taxonomy" id="317013"/>
    <lineage>
        <taxon>Bacteria</taxon>
        <taxon>Pseudomonadati</taxon>
        <taxon>Pseudomonadota</taxon>
        <taxon>Gammaproteobacteria</taxon>
        <taxon>Lysobacterales</taxon>
        <taxon>Lysobacteraceae</taxon>
        <taxon>Xanthomonas</taxon>
    </lineage>
</organism>
<proteinExistence type="predicted"/>
<evidence type="ECO:0008006" key="3">
    <source>
        <dbReference type="Google" id="ProtNLM"/>
    </source>
</evidence>
<protein>
    <recommendedName>
        <fullName evidence="3">Transposase</fullName>
    </recommendedName>
</protein>
<name>A0ABY1TXL7_XANCH</name>
<dbReference type="Proteomes" id="UP000234181">
    <property type="component" value="Unassembled WGS sequence"/>
</dbReference>
<evidence type="ECO:0000313" key="1">
    <source>
        <dbReference type="EMBL" id="SON87950.1"/>
    </source>
</evidence>